<evidence type="ECO:0000313" key="5">
    <source>
        <dbReference type="EMBL" id="KAF2308582.1"/>
    </source>
</evidence>
<organism evidence="5 6">
    <name type="scientific">Hevea brasiliensis</name>
    <name type="common">Para rubber tree</name>
    <name type="synonym">Siphonia brasiliensis</name>
    <dbReference type="NCBI Taxonomy" id="3981"/>
    <lineage>
        <taxon>Eukaryota</taxon>
        <taxon>Viridiplantae</taxon>
        <taxon>Streptophyta</taxon>
        <taxon>Embryophyta</taxon>
        <taxon>Tracheophyta</taxon>
        <taxon>Spermatophyta</taxon>
        <taxon>Magnoliopsida</taxon>
        <taxon>eudicotyledons</taxon>
        <taxon>Gunneridae</taxon>
        <taxon>Pentapetalae</taxon>
        <taxon>rosids</taxon>
        <taxon>fabids</taxon>
        <taxon>Malpighiales</taxon>
        <taxon>Euphorbiaceae</taxon>
        <taxon>Crotonoideae</taxon>
        <taxon>Micrandreae</taxon>
        <taxon>Hevea</taxon>
    </lineage>
</organism>
<sequence>MAWRSCYRDVLPFAAMVAVQCSGVGVNTLFKAAALRGMSYYAFIVYNNAISTLVLVPLSIIYSSTAVLPSTQFPLLKICLLALVGYRVQFSTSFFGHEQSHTSIYLHPCHHFQDGKPSLKSFSTQAKIIGTVLSISGALVVVLYQGSAILSFAAPTPSISIQKPLDHRNQSGSLVASYLPLILVSSPFGTSNEDIPCRVDCILLHQLECSHYICTNMSYSRSKLSAWRLEPGVSVVAVIFSGLFCSPLNSIHSRMESKIKRASLCSNIQSRINCHYSYFVMSIGFYAVTMGKAKEEETNER</sequence>
<evidence type="ECO:0000256" key="2">
    <source>
        <dbReference type="ARBA" id="ARBA00022989"/>
    </source>
</evidence>
<dbReference type="AlphaFoldDB" id="A0A6A6M4M4"/>
<keyword evidence="1 4" id="KW-0812">Transmembrane</keyword>
<evidence type="ECO:0000256" key="1">
    <source>
        <dbReference type="ARBA" id="ARBA00022692"/>
    </source>
</evidence>
<dbReference type="EMBL" id="JAAGAX010000007">
    <property type="protein sequence ID" value="KAF2308582.1"/>
    <property type="molecule type" value="Genomic_DNA"/>
</dbReference>
<name>A0A6A6M4M4_HEVBR</name>
<feature type="transmembrane region" description="Helical" evidence="4">
    <location>
        <begin position="128"/>
        <end position="154"/>
    </location>
</feature>
<gene>
    <name evidence="5" type="ORF">GH714_010928</name>
</gene>
<keyword evidence="2 4" id="KW-1133">Transmembrane helix</keyword>
<keyword evidence="6" id="KW-1185">Reference proteome</keyword>
<protein>
    <recommendedName>
        <fullName evidence="7">WAT1-related protein</fullName>
    </recommendedName>
</protein>
<dbReference type="GO" id="GO:0016020">
    <property type="term" value="C:membrane"/>
    <property type="evidence" value="ECO:0007669"/>
    <property type="project" value="InterPro"/>
</dbReference>
<evidence type="ECO:0000256" key="4">
    <source>
        <dbReference type="SAM" id="Phobius"/>
    </source>
</evidence>
<evidence type="ECO:0008006" key="7">
    <source>
        <dbReference type="Google" id="ProtNLM"/>
    </source>
</evidence>
<evidence type="ECO:0000256" key="3">
    <source>
        <dbReference type="ARBA" id="ARBA00023136"/>
    </source>
</evidence>
<feature type="transmembrane region" description="Helical" evidence="4">
    <location>
        <begin position="12"/>
        <end position="30"/>
    </location>
</feature>
<reference evidence="5 6" key="1">
    <citation type="journal article" date="2020" name="Mol. Plant">
        <title>The Chromosome-Based Rubber Tree Genome Provides New Insights into Spurge Genome Evolution and Rubber Biosynthesis.</title>
        <authorList>
            <person name="Liu J."/>
            <person name="Shi C."/>
            <person name="Shi C.C."/>
            <person name="Li W."/>
            <person name="Zhang Q.J."/>
            <person name="Zhang Y."/>
            <person name="Li K."/>
            <person name="Lu H.F."/>
            <person name="Shi C."/>
            <person name="Zhu S.T."/>
            <person name="Xiao Z.Y."/>
            <person name="Nan H."/>
            <person name="Yue Y."/>
            <person name="Zhu X.G."/>
            <person name="Wu Y."/>
            <person name="Hong X.N."/>
            <person name="Fan G.Y."/>
            <person name="Tong Y."/>
            <person name="Zhang D."/>
            <person name="Mao C.L."/>
            <person name="Liu Y.L."/>
            <person name="Hao S.J."/>
            <person name="Liu W.Q."/>
            <person name="Lv M.Q."/>
            <person name="Zhang H.B."/>
            <person name="Liu Y."/>
            <person name="Hu-Tang G.R."/>
            <person name="Wang J.P."/>
            <person name="Wang J.H."/>
            <person name="Sun Y.H."/>
            <person name="Ni S.B."/>
            <person name="Chen W.B."/>
            <person name="Zhang X.C."/>
            <person name="Jiao Y.N."/>
            <person name="Eichler E.E."/>
            <person name="Li G.H."/>
            <person name="Liu X."/>
            <person name="Gao L.Z."/>
        </authorList>
    </citation>
    <scope>NUCLEOTIDE SEQUENCE [LARGE SCALE GENOMIC DNA]</scope>
    <source>
        <strain evidence="6">cv. GT1</strain>
        <tissue evidence="5">Leaf</tissue>
    </source>
</reference>
<dbReference type="InterPro" id="IPR030184">
    <property type="entry name" value="WAT1-related"/>
</dbReference>
<dbReference type="PANTHER" id="PTHR31218">
    <property type="entry name" value="WAT1-RELATED PROTEIN"/>
    <property type="match status" value="1"/>
</dbReference>
<dbReference type="GO" id="GO:0022857">
    <property type="term" value="F:transmembrane transporter activity"/>
    <property type="evidence" value="ECO:0007669"/>
    <property type="project" value="InterPro"/>
</dbReference>
<evidence type="ECO:0000313" key="6">
    <source>
        <dbReference type="Proteomes" id="UP000467840"/>
    </source>
</evidence>
<feature type="transmembrane region" description="Helical" evidence="4">
    <location>
        <begin position="232"/>
        <end position="251"/>
    </location>
</feature>
<feature type="transmembrane region" description="Helical" evidence="4">
    <location>
        <begin position="42"/>
        <end position="63"/>
    </location>
</feature>
<proteinExistence type="predicted"/>
<keyword evidence="3 4" id="KW-0472">Membrane</keyword>
<dbReference type="Proteomes" id="UP000467840">
    <property type="component" value="Chromosome 17"/>
</dbReference>
<comment type="caution">
    <text evidence="5">The sequence shown here is derived from an EMBL/GenBank/DDBJ whole genome shotgun (WGS) entry which is preliminary data.</text>
</comment>
<accession>A0A6A6M4M4</accession>